<comment type="catalytic activity">
    <reaction evidence="7">
        <text>Couples ATP hydrolysis with the unwinding of duplex DNA by translocating in the 3'-5' direction.</text>
        <dbReference type="EC" id="5.6.2.4"/>
    </reaction>
</comment>
<dbReference type="InterPro" id="IPR001650">
    <property type="entry name" value="Helicase_C-like"/>
</dbReference>
<evidence type="ECO:0000256" key="5">
    <source>
        <dbReference type="ARBA" id="ARBA00023235"/>
    </source>
</evidence>
<dbReference type="InterPro" id="IPR011545">
    <property type="entry name" value="DEAD/DEAH_box_helicase_dom"/>
</dbReference>
<dbReference type="Proteomes" id="UP001152795">
    <property type="component" value="Unassembled WGS sequence"/>
</dbReference>
<dbReference type="PANTHER" id="PTHR13710">
    <property type="entry name" value="DNA HELICASE RECQ FAMILY MEMBER"/>
    <property type="match status" value="1"/>
</dbReference>
<accession>A0A7D9DLA2</accession>
<dbReference type="PROSITE" id="PS51192">
    <property type="entry name" value="HELICASE_ATP_BIND_1"/>
    <property type="match status" value="1"/>
</dbReference>
<keyword evidence="6" id="KW-0539">Nucleus</keyword>
<dbReference type="SMART" id="SM00490">
    <property type="entry name" value="HELICc"/>
    <property type="match status" value="1"/>
</dbReference>
<keyword evidence="2" id="KW-0547">Nucleotide-binding</keyword>
<dbReference type="GO" id="GO:0000724">
    <property type="term" value="P:double-strand break repair via homologous recombination"/>
    <property type="evidence" value="ECO:0007669"/>
    <property type="project" value="TreeGrafter"/>
</dbReference>
<evidence type="ECO:0000256" key="4">
    <source>
        <dbReference type="ARBA" id="ARBA00023125"/>
    </source>
</evidence>
<reference evidence="10" key="1">
    <citation type="submission" date="2020-04" db="EMBL/GenBank/DDBJ databases">
        <authorList>
            <person name="Alioto T."/>
            <person name="Alioto T."/>
            <person name="Gomez Garrido J."/>
        </authorList>
    </citation>
    <scope>NUCLEOTIDE SEQUENCE</scope>
    <source>
        <strain evidence="10">A484AB</strain>
    </source>
</reference>
<sequence>MAESRNSNELIEEACRKLSEKLNFPFKLKTEQRNALESLLNGNDVLAVLPTGYGKSLIFQLYILVAQIERIKRTALVVCPLRSIIDDQIGEARGFGISVASLADLSEDELKASEFELLFGSAETVLDKRFLDILKDPDASLNRVLSVIVIDESHTVEMWTGQRSRGKNLSTSGGGFREAFGKLSTLRSFCKQGTHVLAITGTADDETQKVIIKGLSLKQTKRFYVSPNRPNLRISVIKCKKQEMFTNLEWLIRLVKEQGTATPKSIIFCNGSLTDIAAVFNHMLLQLGSYAYFPQDSQTSPNCLVGIYHSLTLQKYKDRITNSFKGNGKKRIIIASSALSMGVNFPDVRYVIHWGPSRNMLDYHQQSGRGGRDNKPTQVLTIYYGQQISFCEENVKAFLRTTSCYRIEAYKPFDRNITPVKPAHACCRNCAKTCKCSDGENECSETVPVFEVEKNDDVLPPTTHLSRPISSSDKEDLHDGLHEMVQVILPTMRLLNENMSDGYVDELIVDIVDNAHTIFTIVDVIKYLPVFAFQHAIKILEIFHDIFEDIPNLDIMVEMFGRNEPTLYDIPQPVEYTFDDIDSDDQMETECDFE</sequence>
<keyword evidence="4" id="KW-0238">DNA-binding</keyword>
<name>A0A7D9DLA2_PARCT</name>
<dbReference type="PROSITE" id="PS51194">
    <property type="entry name" value="HELICASE_CTER"/>
    <property type="match status" value="1"/>
</dbReference>
<dbReference type="GO" id="GO:0005694">
    <property type="term" value="C:chromosome"/>
    <property type="evidence" value="ECO:0007669"/>
    <property type="project" value="TreeGrafter"/>
</dbReference>
<dbReference type="GO" id="GO:0043138">
    <property type="term" value="F:3'-5' DNA helicase activity"/>
    <property type="evidence" value="ECO:0007669"/>
    <property type="project" value="UniProtKB-EC"/>
</dbReference>
<dbReference type="PANTHER" id="PTHR13710:SF153">
    <property type="entry name" value="RECQ-LIKE DNA HELICASE BLM"/>
    <property type="match status" value="1"/>
</dbReference>
<evidence type="ECO:0000256" key="1">
    <source>
        <dbReference type="ARBA" id="ARBA00005446"/>
    </source>
</evidence>
<evidence type="ECO:0000256" key="2">
    <source>
        <dbReference type="ARBA" id="ARBA00022741"/>
    </source>
</evidence>
<evidence type="ECO:0000256" key="3">
    <source>
        <dbReference type="ARBA" id="ARBA00022840"/>
    </source>
</evidence>
<dbReference type="OrthoDB" id="5979291at2759"/>
<dbReference type="GO" id="GO:0005737">
    <property type="term" value="C:cytoplasm"/>
    <property type="evidence" value="ECO:0007669"/>
    <property type="project" value="TreeGrafter"/>
</dbReference>
<dbReference type="GO" id="GO:0005634">
    <property type="term" value="C:nucleus"/>
    <property type="evidence" value="ECO:0007669"/>
    <property type="project" value="TreeGrafter"/>
</dbReference>
<comment type="caution">
    <text evidence="10">The sequence shown here is derived from an EMBL/GenBank/DDBJ whole genome shotgun (WGS) entry which is preliminary data.</text>
</comment>
<dbReference type="Gene3D" id="3.40.50.300">
    <property type="entry name" value="P-loop containing nucleotide triphosphate hydrolases"/>
    <property type="match status" value="2"/>
</dbReference>
<proteinExistence type="inferred from homology"/>
<evidence type="ECO:0000313" key="11">
    <source>
        <dbReference type="Proteomes" id="UP001152795"/>
    </source>
</evidence>
<dbReference type="EMBL" id="CACRXK020000950">
    <property type="protein sequence ID" value="CAB3985991.1"/>
    <property type="molecule type" value="Genomic_DNA"/>
</dbReference>
<evidence type="ECO:0000256" key="9">
    <source>
        <dbReference type="ARBA" id="ARBA00044542"/>
    </source>
</evidence>
<dbReference type="InterPro" id="IPR014001">
    <property type="entry name" value="Helicase_ATP-bd"/>
</dbReference>
<keyword evidence="10" id="KW-0378">Hydrolase</keyword>
<dbReference type="GO" id="GO:0003677">
    <property type="term" value="F:DNA binding"/>
    <property type="evidence" value="ECO:0007669"/>
    <property type="project" value="UniProtKB-KW"/>
</dbReference>
<keyword evidence="10" id="KW-0347">Helicase</keyword>
<evidence type="ECO:0000313" key="10">
    <source>
        <dbReference type="EMBL" id="CAB3985991.1"/>
    </source>
</evidence>
<gene>
    <name evidence="10" type="ORF">PACLA_8A068789</name>
</gene>
<dbReference type="SUPFAM" id="SSF52540">
    <property type="entry name" value="P-loop containing nucleoside triphosphate hydrolases"/>
    <property type="match status" value="1"/>
</dbReference>
<keyword evidence="3" id="KW-0067">ATP-binding</keyword>
<keyword evidence="11" id="KW-1185">Reference proteome</keyword>
<dbReference type="SMART" id="SM00487">
    <property type="entry name" value="DEXDc"/>
    <property type="match status" value="1"/>
</dbReference>
<evidence type="ECO:0000256" key="8">
    <source>
        <dbReference type="ARBA" id="ARBA00034808"/>
    </source>
</evidence>
<dbReference type="EC" id="5.6.2.4" evidence="8"/>
<comment type="similarity">
    <text evidence="1">Belongs to the helicase family. RecQ subfamily.</text>
</comment>
<dbReference type="GO" id="GO:0005524">
    <property type="term" value="F:ATP binding"/>
    <property type="evidence" value="ECO:0007669"/>
    <property type="project" value="UniProtKB-KW"/>
</dbReference>
<dbReference type="GO" id="GO:0009378">
    <property type="term" value="F:four-way junction helicase activity"/>
    <property type="evidence" value="ECO:0007669"/>
    <property type="project" value="TreeGrafter"/>
</dbReference>
<protein>
    <recommendedName>
        <fullName evidence="8">DNA 3'-5' helicase</fullName>
        <ecNumber evidence="8">5.6.2.4</ecNumber>
    </recommendedName>
    <alternativeName>
        <fullName evidence="9">DNA 3'-5' helicase BLM</fullName>
    </alternativeName>
</protein>
<dbReference type="Pfam" id="PF00271">
    <property type="entry name" value="Helicase_C"/>
    <property type="match status" value="1"/>
</dbReference>
<keyword evidence="5" id="KW-0413">Isomerase</keyword>
<dbReference type="InterPro" id="IPR027417">
    <property type="entry name" value="P-loop_NTPase"/>
</dbReference>
<dbReference type="AlphaFoldDB" id="A0A7D9DLA2"/>
<dbReference type="Pfam" id="PF00270">
    <property type="entry name" value="DEAD"/>
    <property type="match status" value="1"/>
</dbReference>
<evidence type="ECO:0000256" key="6">
    <source>
        <dbReference type="ARBA" id="ARBA00023242"/>
    </source>
</evidence>
<organism evidence="10 11">
    <name type="scientific">Paramuricea clavata</name>
    <name type="common">Red gorgonian</name>
    <name type="synonym">Violescent sea-whip</name>
    <dbReference type="NCBI Taxonomy" id="317549"/>
    <lineage>
        <taxon>Eukaryota</taxon>
        <taxon>Metazoa</taxon>
        <taxon>Cnidaria</taxon>
        <taxon>Anthozoa</taxon>
        <taxon>Octocorallia</taxon>
        <taxon>Malacalcyonacea</taxon>
        <taxon>Plexauridae</taxon>
        <taxon>Paramuricea</taxon>
    </lineage>
</organism>
<evidence type="ECO:0000256" key="7">
    <source>
        <dbReference type="ARBA" id="ARBA00034617"/>
    </source>
</evidence>